<organism evidence="2 3">
    <name type="scientific">Neurospora hispaniola</name>
    <dbReference type="NCBI Taxonomy" id="588809"/>
    <lineage>
        <taxon>Eukaryota</taxon>
        <taxon>Fungi</taxon>
        <taxon>Dikarya</taxon>
        <taxon>Ascomycota</taxon>
        <taxon>Pezizomycotina</taxon>
        <taxon>Sordariomycetes</taxon>
        <taxon>Sordariomycetidae</taxon>
        <taxon>Sordariales</taxon>
        <taxon>Sordariaceae</taxon>
        <taxon>Neurospora</taxon>
    </lineage>
</organism>
<gene>
    <name evidence="2" type="ORF">B0T23DRAFT_66388</name>
</gene>
<dbReference type="AlphaFoldDB" id="A0AAJ0MTP7"/>
<evidence type="ECO:0000313" key="2">
    <source>
        <dbReference type="EMBL" id="KAK3496809.1"/>
    </source>
</evidence>
<reference evidence="2 3" key="1">
    <citation type="journal article" date="2023" name="Mol. Phylogenet. Evol.">
        <title>Genome-scale phylogeny and comparative genomics of the fungal order Sordariales.</title>
        <authorList>
            <person name="Hensen N."/>
            <person name="Bonometti L."/>
            <person name="Westerberg I."/>
            <person name="Brannstrom I.O."/>
            <person name="Guillou S."/>
            <person name="Cros-Aarteil S."/>
            <person name="Calhoun S."/>
            <person name="Haridas S."/>
            <person name="Kuo A."/>
            <person name="Mondo S."/>
            <person name="Pangilinan J."/>
            <person name="Riley R."/>
            <person name="LaButti K."/>
            <person name="Andreopoulos B."/>
            <person name="Lipzen A."/>
            <person name="Chen C."/>
            <person name="Yan M."/>
            <person name="Daum C."/>
            <person name="Ng V."/>
            <person name="Clum A."/>
            <person name="Steindorff A."/>
            <person name="Ohm R.A."/>
            <person name="Martin F."/>
            <person name="Silar P."/>
            <person name="Natvig D.O."/>
            <person name="Lalanne C."/>
            <person name="Gautier V."/>
            <person name="Ament-Velasquez S.L."/>
            <person name="Kruys A."/>
            <person name="Hutchinson M.I."/>
            <person name="Powell A.J."/>
            <person name="Barry K."/>
            <person name="Miller A.N."/>
            <person name="Grigoriev I.V."/>
            <person name="Debuchy R."/>
            <person name="Gladieux P."/>
            <person name="Hiltunen Thoren M."/>
            <person name="Johannesson H."/>
        </authorList>
    </citation>
    <scope>NUCLEOTIDE SEQUENCE [LARGE SCALE GENOMIC DNA]</scope>
    <source>
        <strain evidence="2 3">FGSC 10403</strain>
    </source>
</reference>
<name>A0AAJ0MTP7_9PEZI</name>
<dbReference type="RefSeq" id="XP_062695073.1">
    <property type="nucleotide sequence ID" value="XM_062841607.1"/>
</dbReference>
<evidence type="ECO:0000313" key="3">
    <source>
        <dbReference type="Proteomes" id="UP001285908"/>
    </source>
</evidence>
<protein>
    <submittedName>
        <fullName evidence="2">Uncharacterized protein</fullName>
    </submittedName>
</protein>
<proteinExistence type="predicted"/>
<feature type="region of interest" description="Disordered" evidence="1">
    <location>
        <begin position="56"/>
        <end position="76"/>
    </location>
</feature>
<sequence length="100" mass="11218">MNSDELMPDSAAATIPANNSIGNGNSSAAVTWNTKKFRDDYDMLKIRLSDQRFSSTNFRDPLMPCPPHHRQYPGHNTPAVEKRLKELITRIKGSLGGDFR</sequence>
<evidence type="ECO:0000256" key="1">
    <source>
        <dbReference type="SAM" id="MobiDB-lite"/>
    </source>
</evidence>
<keyword evidence="3" id="KW-1185">Reference proteome</keyword>
<accession>A0AAJ0MTP7</accession>
<dbReference type="GeneID" id="87879229"/>
<dbReference type="EMBL" id="JAULSX010000002">
    <property type="protein sequence ID" value="KAK3496809.1"/>
    <property type="molecule type" value="Genomic_DNA"/>
</dbReference>
<feature type="region of interest" description="Disordered" evidence="1">
    <location>
        <begin position="1"/>
        <end position="27"/>
    </location>
</feature>
<comment type="caution">
    <text evidence="2">The sequence shown here is derived from an EMBL/GenBank/DDBJ whole genome shotgun (WGS) entry which is preliminary data.</text>
</comment>
<feature type="compositionally biased region" description="Low complexity" evidence="1">
    <location>
        <begin position="17"/>
        <end position="27"/>
    </location>
</feature>
<dbReference type="Proteomes" id="UP001285908">
    <property type="component" value="Unassembled WGS sequence"/>
</dbReference>